<proteinExistence type="predicted"/>
<dbReference type="Pfam" id="PF04070">
    <property type="entry name" value="DUF378"/>
    <property type="match status" value="1"/>
</dbReference>
<dbReference type="InterPro" id="IPR007211">
    <property type="entry name" value="DUF378"/>
</dbReference>
<reference evidence="3" key="1">
    <citation type="submission" date="2023-06" db="EMBL/GenBank/DDBJ databases">
        <title>Identification and characterization of horizontal gene transfer across gut microbiota members of farm animals based on homology search.</title>
        <authorList>
            <person name="Zeman M."/>
            <person name="Kubasova T."/>
            <person name="Jahodarova E."/>
            <person name="Nykrynova M."/>
            <person name="Rychlik I."/>
        </authorList>
    </citation>
    <scope>NUCLEOTIDE SEQUENCE [LARGE SCALE GENOMIC DNA]</scope>
    <source>
        <strain evidence="3">ET39</strain>
    </source>
</reference>
<protein>
    <submittedName>
        <fullName evidence="2">DUF378 domain-containing protein</fullName>
    </submittedName>
</protein>
<feature type="transmembrane region" description="Helical" evidence="1">
    <location>
        <begin position="39"/>
        <end position="59"/>
    </location>
</feature>
<dbReference type="PANTHER" id="PTHR37304">
    <property type="entry name" value="MEMBRANE PROTEIN-RELATED"/>
    <property type="match status" value="1"/>
</dbReference>
<dbReference type="Proteomes" id="UP001529340">
    <property type="component" value="Unassembled WGS sequence"/>
</dbReference>
<evidence type="ECO:0000256" key="1">
    <source>
        <dbReference type="SAM" id="Phobius"/>
    </source>
</evidence>
<keyword evidence="1" id="KW-1133">Transmembrane helix</keyword>
<keyword evidence="1" id="KW-0472">Membrane</keyword>
<reference evidence="2 3" key="3">
    <citation type="submission" date="2023-06" db="EMBL/GenBank/DDBJ databases">
        <authorList>
            <person name="Zeman M."/>
            <person name="Kubasova T."/>
            <person name="Jahodarova E."/>
            <person name="Nykrynova M."/>
            <person name="Rychlik I."/>
        </authorList>
    </citation>
    <scope>NUCLEOTIDE SEQUENCE [LARGE SCALE GENOMIC DNA]</scope>
    <source>
        <strain evidence="2 3">ET39</strain>
    </source>
</reference>
<feature type="transmembrane region" description="Helical" evidence="1">
    <location>
        <begin position="7"/>
        <end position="27"/>
    </location>
</feature>
<reference evidence="2 3" key="2">
    <citation type="submission" date="2023-06" db="EMBL/GenBank/DDBJ databases">
        <title>Identification and characterization of horizontal gene transfer across gut microbiota members of farm animals based on homology search.</title>
        <authorList>
            <person name="Schwarzerova J."/>
            <person name="Nykrynova M."/>
            <person name="Jureckova K."/>
            <person name="Cejkova D."/>
            <person name="Rychlik I."/>
        </authorList>
    </citation>
    <scope>NUCLEOTIDE SEQUENCE [LARGE SCALE GENOMIC DNA]</scope>
    <source>
        <strain evidence="2 3">ET39</strain>
    </source>
</reference>
<evidence type="ECO:0000313" key="3">
    <source>
        <dbReference type="Proteomes" id="UP001529340"/>
    </source>
</evidence>
<accession>A0ABT7UEA8</accession>
<dbReference type="EMBL" id="JAUDCG010000023">
    <property type="protein sequence ID" value="MDM8157255.1"/>
    <property type="molecule type" value="Genomic_DNA"/>
</dbReference>
<gene>
    <name evidence="2" type="ORF">QUV96_06345</name>
</gene>
<name>A0ABT7UEA8_9FIRM</name>
<evidence type="ECO:0000313" key="2">
    <source>
        <dbReference type="EMBL" id="MDM8157255.1"/>
    </source>
</evidence>
<keyword evidence="3" id="KW-1185">Reference proteome</keyword>
<dbReference type="RefSeq" id="WP_289607718.1">
    <property type="nucleotide sequence ID" value="NZ_JAUDCG010000023.1"/>
</dbReference>
<organism evidence="2 3">
    <name type="scientific">Amedibacillus dolichus</name>
    <dbReference type="NCBI Taxonomy" id="31971"/>
    <lineage>
        <taxon>Bacteria</taxon>
        <taxon>Bacillati</taxon>
        <taxon>Bacillota</taxon>
        <taxon>Erysipelotrichia</taxon>
        <taxon>Erysipelotrichales</taxon>
        <taxon>Erysipelotrichaceae</taxon>
        <taxon>Amedibacillus</taxon>
    </lineage>
</organism>
<dbReference type="PANTHER" id="PTHR37304:SF1">
    <property type="entry name" value="MEMBRANE PROTEIN"/>
    <property type="match status" value="1"/>
</dbReference>
<keyword evidence="1" id="KW-0812">Transmembrane</keyword>
<sequence>MKLLNICAWTIAIIGALNWGLIGAIDWNLVEALFGIDSLVTRIVYLLVGLSGLYLIFLYPKIVSRD</sequence>
<comment type="caution">
    <text evidence="2">The sequence shown here is derived from an EMBL/GenBank/DDBJ whole genome shotgun (WGS) entry which is preliminary data.</text>
</comment>